<organism evidence="1 2">
    <name type="scientific">Photobacterium sp. (strain ATCC 43367)</name>
    <dbReference type="NCBI Taxonomy" id="379097"/>
    <lineage>
        <taxon>Bacteria</taxon>
        <taxon>Pseudomonadati</taxon>
        <taxon>Pseudomonadota</taxon>
        <taxon>Gammaproteobacteria</taxon>
        <taxon>Vibrionales</taxon>
        <taxon>Vibrionaceae</taxon>
        <taxon>Vibrio</taxon>
        <taxon>Vibrio oreintalis group</taxon>
    </lineage>
</organism>
<comment type="caution">
    <text evidence="1">The sequence shown here is derived from an EMBL/GenBank/DDBJ whole genome shotgun (WGS) entry which is preliminary data.</text>
</comment>
<proteinExistence type="predicted"/>
<name>A0A0A5HU13_PHOS4</name>
<evidence type="ECO:0000313" key="1">
    <source>
        <dbReference type="EMBL" id="KGY07825.1"/>
    </source>
</evidence>
<dbReference type="EMBL" id="JRWP01000038">
    <property type="protein sequence ID" value="KGY07825.1"/>
    <property type="molecule type" value="Genomic_DNA"/>
</dbReference>
<keyword evidence="1" id="KW-0830">Ubiquinone</keyword>
<dbReference type="AlphaFoldDB" id="A0A0A5HU13"/>
<keyword evidence="1" id="KW-0808">Transferase</keyword>
<dbReference type="STRING" id="379097.SE23_15465"/>
<evidence type="ECO:0000313" key="2">
    <source>
        <dbReference type="Proteomes" id="UP000030451"/>
    </source>
</evidence>
<gene>
    <name evidence="1" type="ORF">NM06_15330</name>
</gene>
<dbReference type="GO" id="GO:0008168">
    <property type="term" value="F:methyltransferase activity"/>
    <property type="evidence" value="ECO:0007669"/>
    <property type="project" value="UniProtKB-KW"/>
</dbReference>
<protein>
    <submittedName>
        <fullName evidence="1">3-demethylubiquinone-9 3-methyltransferase</fullName>
    </submittedName>
</protein>
<dbReference type="GO" id="GO:0032259">
    <property type="term" value="P:methylation"/>
    <property type="evidence" value="ECO:0007669"/>
    <property type="project" value="UniProtKB-KW"/>
</dbReference>
<accession>A0A0A5HU13</accession>
<dbReference type="Proteomes" id="UP000030451">
    <property type="component" value="Unassembled WGS sequence"/>
</dbReference>
<sequence>MDTNKAQLKKDFYAQISHLQAYCQPQTKPTLSLLTEEELRELESLWIEHFMWKTKQNH</sequence>
<reference evidence="1 2" key="1">
    <citation type="submission" date="2014-10" db="EMBL/GenBank/DDBJ databases">
        <title>Genome sequencing of Vibrio sinaloensis T08.</title>
        <authorList>
            <person name="Chan K.-G."/>
            <person name="Mohamad N.I."/>
        </authorList>
    </citation>
    <scope>NUCLEOTIDE SEQUENCE [LARGE SCALE GENOMIC DNA]</scope>
    <source>
        <strain evidence="1 2">T08</strain>
    </source>
</reference>
<keyword evidence="1" id="KW-0489">Methyltransferase</keyword>